<organism evidence="13 14">
    <name type="scientific">Tenacibaculum geojense</name>
    <dbReference type="NCBI Taxonomy" id="915352"/>
    <lineage>
        <taxon>Bacteria</taxon>
        <taxon>Pseudomonadati</taxon>
        <taxon>Bacteroidota</taxon>
        <taxon>Flavobacteriia</taxon>
        <taxon>Flavobacteriales</taxon>
        <taxon>Flavobacteriaceae</taxon>
        <taxon>Tenacibaculum</taxon>
    </lineage>
</organism>
<dbReference type="Pfam" id="PF16344">
    <property type="entry name" value="FecR_C"/>
    <property type="match status" value="1"/>
</dbReference>
<keyword evidence="3 8" id="KW-1134">Transmembrane beta strand</keyword>
<protein>
    <submittedName>
        <fullName evidence="13">TonB-dependent receptor plug domain-containing protein</fullName>
    </submittedName>
</protein>
<evidence type="ECO:0000256" key="3">
    <source>
        <dbReference type="ARBA" id="ARBA00022452"/>
    </source>
</evidence>
<dbReference type="InterPro" id="IPR037066">
    <property type="entry name" value="Plug_dom_sf"/>
</dbReference>
<dbReference type="InterPro" id="IPR032508">
    <property type="entry name" value="FecR_C"/>
</dbReference>
<comment type="caution">
    <text evidence="13">The sequence shown here is derived from an EMBL/GenBank/DDBJ whole genome shotgun (WGS) entry which is preliminary data.</text>
</comment>
<evidence type="ECO:0000259" key="11">
    <source>
        <dbReference type="Pfam" id="PF07715"/>
    </source>
</evidence>
<dbReference type="EMBL" id="JBHTJR010000048">
    <property type="protein sequence ID" value="MFD0993545.1"/>
    <property type="molecule type" value="Genomic_DNA"/>
</dbReference>
<evidence type="ECO:0000256" key="8">
    <source>
        <dbReference type="PROSITE-ProRule" id="PRU01360"/>
    </source>
</evidence>
<sequence>MNKELKITLLFLFLFLGRFFISAQIKNQPLEKLLPAIEKKYQVSFSYADTTIRGISVNLNMKNLSLQEVLFFLQQNTPLVFIQIDEVYISISKKPEENSPFVFEELNEVVVNNYLTTGIYKNNTGSISIQPQKMGILPGLTDTDVLHSIQSLPGIISVDESVSNINIRGGTHDQNLILYEGIRMYQSGHFFGLISAFNPNLTKNVTVIKNGANAKYGENISGVVDLKLEDIVTNQTHYGGGINLIAIDGFASLPFNKKTSIQIAARRSVTDWVNTPTYDNYFKRIFQDSDLTNTNDAAVSKDEDFYFYDASLKFLYDITEKDQIRINFLTVFNDLNYQEEATINSQDEVIFSSLTQKNLATGITYHKLWNDNYNSTLQAYFTNYDLDASNYDFVNNQQLIQENKVTEAGIKLDNNLILSNNFKLNFGAQALEVGISNLQDVNNPPFESYIKYVLRTLVGYAETTYQSNDKNTLLTVGFRNNYFTKFKQNSLEPRLHFSQQFLNYFNFEFSGELKTQTSTQVIDLQKDFLGIEKRRWILANNDDIPILKSKQVSAGISFEQNKLLISAEAFIKKVDGITAKSQGFQNQFQFINDIGSYTIHGIDFLINKRYQNFSTWLSYTFSENTYTFNNLHNGNAFANNFDIKHTINFAGTYKWNNLKFALGLNWRSGKPYTQADYVENNEIVYKSPNGSRLQDYVRLDFSSTYNFSIGKHQAKVGVSIWNVLNKQNVLNTYFTNDGENISKIENYSLGLTPNVSFSISL</sequence>
<accession>A0ABW3JUR4</accession>
<dbReference type="Proteomes" id="UP001597062">
    <property type="component" value="Unassembled WGS sequence"/>
</dbReference>
<reference evidence="14" key="1">
    <citation type="journal article" date="2019" name="Int. J. Syst. Evol. Microbiol.">
        <title>The Global Catalogue of Microorganisms (GCM) 10K type strain sequencing project: providing services to taxonomists for standard genome sequencing and annotation.</title>
        <authorList>
            <consortium name="The Broad Institute Genomics Platform"/>
            <consortium name="The Broad Institute Genome Sequencing Center for Infectious Disease"/>
            <person name="Wu L."/>
            <person name="Ma J."/>
        </authorList>
    </citation>
    <scope>NUCLEOTIDE SEQUENCE [LARGE SCALE GENOMIC DNA]</scope>
    <source>
        <strain evidence="14">CCUG 60527</strain>
    </source>
</reference>
<proteinExistence type="inferred from homology"/>
<dbReference type="RefSeq" id="WP_386107916.1">
    <property type="nucleotide sequence ID" value="NZ_JBHTJR010000048.1"/>
</dbReference>
<feature type="domain" description="TonB-dependent receptor-like beta-barrel" evidence="10">
    <location>
        <begin position="292"/>
        <end position="712"/>
    </location>
</feature>
<evidence type="ECO:0000313" key="14">
    <source>
        <dbReference type="Proteomes" id="UP001597062"/>
    </source>
</evidence>
<feature type="domain" description="Protein FecR C-terminal" evidence="12">
    <location>
        <begin position="26"/>
        <end position="86"/>
    </location>
</feature>
<keyword evidence="5 9" id="KW-0798">TonB box</keyword>
<keyword evidence="7 8" id="KW-0998">Cell outer membrane</keyword>
<feature type="domain" description="TonB-dependent receptor plug" evidence="11">
    <location>
        <begin position="142"/>
        <end position="222"/>
    </location>
</feature>
<dbReference type="Gene3D" id="2.40.170.20">
    <property type="entry name" value="TonB-dependent receptor, beta-barrel domain"/>
    <property type="match status" value="1"/>
</dbReference>
<evidence type="ECO:0000256" key="9">
    <source>
        <dbReference type="RuleBase" id="RU003357"/>
    </source>
</evidence>
<dbReference type="SUPFAM" id="SSF56935">
    <property type="entry name" value="Porins"/>
    <property type="match status" value="1"/>
</dbReference>
<dbReference type="PROSITE" id="PS52016">
    <property type="entry name" value="TONB_DEPENDENT_REC_3"/>
    <property type="match status" value="1"/>
</dbReference>
<evidence type="ECO:0000256" key="5">
    <source>
        <dbReference type="ARBA" id="ARBA00023077"/>
    </source>
</evidence>
<comment type="subcellular location">
    <subcellularLocation>
        <location evidence="1 8">Cell outer membrane</location>
        <topology evidence="1 8">Multi-pass membrane protein</topology>
    </subcellularLocation>
</comment>
<dbReference type="InterPro" id="IPR000531">
    <property type="entry name" value="Beta-barrel_TonB"/>
</dbReference>
<evidence type="ECO:0000259" key="12">
    <source>
        <dbReference type="Pfam" id="PF16344"/>
    </source>
</evidence>
<dbReference type="Pfam" id="PF07715">
    <property type="entry name" value="Plug"/>
    <property type="match status" value="1"/>
</dbReference>
<evidence type="ECO:0000256" key="7">
    <source>
        <dbReference type="ARBA" id="ARBA00023237"/>
    </source>
</evidence>
<dbReference type="Gene3D" id="3.55.50.30">
    <property type="match status" value="1"/>
</dbReference>
<evidence type="ECO:0000313" key="13">
    <source>
        <dbReference type="EMBL" id="MFD0993545.1"/>
    </source>
</evidence>
<gene>
    <name evidence="13" type="ORF">ACFQ1U_10050</name>
</gene>
<dbReference type="InterPro" id="IPR036942">
    <property type="entry name" value="Beta-barrel_TonB_sf"/>
</dbReference>
<dbReference type="Pfam" id="PF00593">
    <property type="entry name" value="TonB_dep_Rec_b-barrel"/>
    <property type="match status" value="1"/>
</dbReference>
<evidence type="ECO:0000259" key="10">
    <source>
        <dbReference type="Pfam" id="PF00593"/>
    </source>
</evidence>
<keyword evidence="2 8" id="KW-0813">Transport</keyword>
<evidence type="ECO:0000256" key="4">
    <source>
        <dbReference type="ARBA" id="ARBA00022692"/>
    </source>
</evidence>
<dbReference type="InterPro" id="IPR039426">
    <property type="entry name" value="TonB-dep_rcpt-like"/>
</dbReference>
<evidence type="ECO:0000256" key="6">
    <source>
        <dbReference type="ARBA" id="ARBA00023136"/>
    </source>
</evidence>
<dbReference type="Gene3D" id="2.170.130.10">
    <property type="entry name" value="TonB-dependent receptor, plug domain"/>
    <property type="match status" value="1"/>
</dbReference>
<evidence type="ECO:0000256" key="2">
    <source>
        <dbReference type="ARBA" id="ARBA00022448"/>
    </source>
</evidence>
<keyword evidence="14" id="KW-1185">Reference proteome</keyword>
<keyword evidence="13" id="KW-0675">Receptor</keyword>
<keyword evidence="4 8" id="KW-0812">Transmembrane</keyword>
<evidence type="ECO:0000256" key="1">
    <source>
        <dbReference type="ARBA" id="ARBA00004571"/>
    </source>
</evidence>
<keyword evidence="6 8" id="KW-0472">Membrane</keyword>
<name>A0ABW3JUR4_9FLAO</name>
<comment type="similarity">
    <text evidence="8 9">Belongs to the TonB-dependent receptor family.</text>
</comment>
<dbReference type="InterPro" id="IPR012910">
    <property type="entry name" value="Plug_dom"/>
</dbReference>